<gene>
    <name evidence="9" type="ORF">PGT21_028944</name>
</gene>
<feature type="region of interest" description="Disordered" evidence="7">
    <location>
        <begin position="495"/>
        <end position="618"/>
    </location>
</feature>
<dbReference type="SMART" id="SM00401">
    <property type="entry name" value="ZnF_GATA"/>
    <property type="match status" value="1"/>
</dbReference>
<feature type="region of interest" description="Disordered" evidence="7">
    <location>
        <begin position="65"/>
        <end position="119"/>
    </location>
</feature>
<feature type="region of interest" description="Disordered" evidence="7">
    <location>
        <begin position="691"/>
        <end position="875"/>
    </location>
</feature>
<feature type="compositionally biased region" description="Low complexity" evidence="7">
    <location>
        <begin position="761"/>
        <end position="775"/>
    </location>
</feature>
<evidence type="ECO:0000259" key="8">
    <source>
        <dbReference type="PROSITE" id="PS50114"/>
    </source>
</evidence>
<feature type="region of interest" description="Disordered" evidence="7">
    <location>
        <begin position="299"/>
        <end position="337"/>
    </location>
</feature>
<reference evidence="9 10" key="1">
    <citation type="submission" date="2019-05" db="EMBL/GenBank/DDBJ databases">
        <title>Emergence of the Ug99 lineage of the wheat stem rust pathogen through somatic hybridization.</title>
        <authorList>
            <person name="Li F."/>
            <person name="Upadhyaya N.M."/>
            <person name="Sperschneider J."/>
            <person name="Matny O."/>
            <person name="Nguyen-Phuc H."/>
            <person name="Mago R."/>
            <person name="Raley C."/>
            <person name="Miller M.E."/>
            <person name="Silverstein K.A.T."/>
            <person name="Henningsen E."/>
            <person name="Hirsch C.D."/>
            <person name="Visser B."/>
            <person name="Pretorius Z.A."/>
            <person name="Steffenson B.J."/>
            <person name="Schwessinger B."/>
            <person name="Dodds P.N."/>
            <person name="Figueroa M."/>
        </authorList>
    </citation>
    <scope>NUCLEOTIDE SEQUENCE [LARGE SCALE GENOMIC DNA]</scope>
    <source>
        <strain evidence="9">21-0</strain>
    </source>
</reference>
<proteinExistence type="predicted"/>
<feature type="compositionally biased region" description="Low complexity" evidence="7">
    <location>
        <begin position="318"/>
        <end position="333"/>
    </location>
</feature>
<dbReference type="InterPro" id="IPR013088">
    <property type="entry name" value="Znf_NHR/GATA"/>
</dbReference>
<dbReference type="AlphaFoldDB" id="A0A5B0NFI9"/>
<feature type="compositionally biased region" description="Polar residues" evidence="7">
    <location>
        <begin position="546"/>
        <end position="571"/>
    </location>
</feature>
<evidence type="ECO:0000256" key="1">
    <source>
        <dbReference type="ARBA" id="ARBA00022723"/>
    </source>
</evidence>
<dbReference type="Gene3D" id="3.30.50.10">
    <property type="entry name" value="Erythroid Transcription Factor GATA-1, subunit A"/>
    <property type="match status" value="1"/>
</dbReference>
<feature type="region of interest" description="Disordered" evidence="7">
    <location>
        <begin position="204"/>
        <end position="223"/>
    </location>
</feature>
<feature type="compositionally biased region" description="Low complexity" evidence="7">
    <location>
        <begin position="707"/>
        <end position="746"/>
    </location>
</feature>
<feature type="domain" description="GATA-type" evidence="8">
    <location>
        <begin position="883"/>
        <end position="916"/>
    </location>
</feature>
<sequence length="1023" mass="111258">MADHHQKLNQFLSQHQQHTHSPPPSNYLNPNQPTATTPSRFLTSSPLPPPTSAYALVSLTRNLGTPTSDLRATSPSSNLNYPPDPSSDHQPINQHQPAPPSEPNSSSSPADWNHQQHPSDHHLFLHSDYLKPALPGVQNLLSNNHPSCFWAILDDQLKLVFLDPSAFPSTKTDDQTRSHLSLPLDQLIYPPHLDRIRSHLTKLSPRLPIPPNPPHPTDRSAALNPSPETLVGRSLCASRTPVRCSLLRHAQLGRLLLGTSSDSNSPSSYPTESDDRYHPTDLLLHPIPHGRFLAFFHSQQQPPRPESHGNPPYSPWITSTANNNNNNTTPSSPCGHKELDPESNYLTREEIDQLHLALAHSLSTTPPSGFQPTSLERAASSQPGPLEIFLILDSRNARVLFSHHSPSTINLSDYQFAPEDYAYLAMQSKQHKSVDNEEGSAHSNCSRQLTAQHRLVKDSTVINIVQSFVIEYGSVTFASFNSSLPLSASRPQTMINQPQQQSTHSIMGSVKPSPLELVHDSRPIPLDLYSPTSSQLAHSAKRPRTDSSSEVLTPQSACSTQSQPYSYQRPSTHPGHQYSTFNSHHHHHHHHHPSPQLSSLTSSISMPESPDPYGGYGHFSGELSPTMASAANVLGSFHRAHYHHPQSILALQDSHHHHPHQISPASSTHHSSILGYENYGLQNLASMAASAPFDHPQSQPPPPPPDFSSQSSASSPHQPQSSSSDSYIIPSAPSSSQHLSLNNRSFRPPPNPNVSAKDSRLSTGSSSLPSPDPTTNESTLGCLVGLNHHHHHHHPSASNHEFGRPPPPPPPAELLSAPSYRSLTSSSSSVNSSSRDQQHPRSSSFIDNRFLKRPRSSQLDPLGSPTTTGTPVASTANVAHSDPAAVRSCTSCGAQNSPEWRKGPNGVKSLCNACGLRFSRAQARKSKAPKNSSNSASNQQQQQLKKQGHQLHQQQQQQAMIGKKKLVHALPPPPPPIINAPSPTTTGTSAATSAAAGTGTASLPNHLLLVNDDPRLIVDGFHR</sequence>
<evidence type="ECO:0000256" key="6">
    <source>
        <dbReference type="PROSITE-ProRule" id="PRU00094"/>
    </source>
</evidence>
<dbReference type="PROSITE" id="PS00344">
    <property type="entry name" value="GATA_ZN_FINGER_1"/>
    <property type="match status" value="1"/>
</dbReference>
<evidence type="ECO:0000256" key="7">
    <source>
        <dbReference type="SAM" id="MobiDB-lite"/>
    </source>
</evidence>
<feature type="compositionally biased region" description="Low complexity" evidence="7">
    <location>
        <begin position="594"/>
        <end position="608"/>
    </location>
</feature>
<keyword evidence="3" id="KW-0862">Zinc</keyword>
<accession>A0A5B0NFI9</accession>
<feature type="compositionally biased region" description="Low complexity" evidence="7">
    <location>
        <begin position="816"/>
        <end position="834"/>
    </location>
</feature>
<name>A0A5B0NFI9_PUCGR</name>
<feature type="region of interest" description="Disordered" evidence="7">
    <location>
        <begin position="922"/>
        <end position="961"/>
    </location>
</feature>
<dbReference type="InterPro" id="IPR000679">
    <property type="entry name" value="Znf_GATA"/>
</dbReference>
<dbReference type="SUPFAM" id="SSF57716">
    <property type="entry name" value="Glucocorticoid receptor-like (DNA-binding domain)"/>
    <property type="match status" value="1"/>
</dbReference>
<organism evidence="9 10">
    <name type="scientific">Puccinia graminis f. sp. tritici</name>
    <dbReference type="NCBI Taxonomy" id="56615"/>
    <lineage>
        <taxon>Eukaryota</taxon>
        <taxon>Fungi</taxon>
        <taxon>Dikarya</taxon>
        <taxon>Basidiomycota</taxon>
        <taxon>Pucciniomycotina</taxon>
        <taxon>Pucciniomycetes</taxon>
        <taxon>Pucciniales</taxon>
        <taxon>Pucciniaceae</taxon>
        <taxon>Puccinia</taxon>
    </lineage>
</organism>
<feature type="region of interest" description="Disordered" evidence="7">
    <location>
        <begin position="13"/>
        <end position="48"/>
    </location>
</feature>
<keyword evidence="1" id="KW-0479">Metal-binding</keyword>
<feature type="compositionally biased region" description="Polar residues" evidence="7">
    <location>
        <begin position="65"/>
        <end position="80"/>
    </location>
</feature>
<evidence type="ECO:0000313" key="10">
    <source>
        <dbReference type="Proteomes" id="UP000324748"/>
    </source>
</evidence>
<evidence type="ECO:0000256" key="2">
    <source>
        <dbReference type="ARBA" id="ARBA00022771"/>
    </source>
</evidence>
<feature type="compositionally biased region" description="Low complexity" evidence="7">
    <location>
        <begin position="257"/>
        <end position="271"/>
    </location>
</feature>
<evidence type="ECO:0000313" key="9">
    <source>
        <dbReference type="EMBL" id="KAA1087324.1"/>
    </source>
</evidence>
<dbReference type="GO" id="GO:0006355">
    <property type="term" value="P:regulation of DNA-templated transcription"/>
    <property type="evidence" value="ECO:0007669"/>
    <property type="project" value="InterPro"/>
</dbReference>
<dbReference type="EMBL" id="VSWC01000105">
    <property type="protein sequence ID" value="KAA1087324.1"/>
    <property type="molecule type" value="Genomic_DNA"/>
</dbReference>
<keyword evidence="10" id="KW-1185">Reference proteome</keyword>
<keyword evidence="4" id="KW-0805">Transcription regulation</keyword>
<feature type="region of interest" description="Disordered" evidence="7">
    <location>
        <begin position="257"/>
        <end position="279"/>
    </location>
</feature>
<protein>
    <recommendedName>
        <fullName evidence="8">GATA-type domain-containing protein</fullName>
    </recommendedName>
</protein>
<dbReference type="CDD" id="cd00202">
    <property type="entry name" value="ZnF_GATA"/>
    <property type="match status" value="1"/>
</dbReference>
<evidence type="ECO:0000256" key="3">
    <source>
        <dbReference type="ARBA" id="ARBA00022833"/>
    </source>
</evidence>
<keyword evidence="2 6" id="KW-0863">Zinc-finger</keyword>
<evidence type="ECO:0000256" key="5">
    <source>
        <dbReference type="ARBA" id="ARBA00023163"/>
    </source>
</evidence>
<dbReference type="Proteomes" id="UP000324748">
    <property type="component" value="Unassembled WGS sequence"/>
</dbReference>
<feature type="compositionally biased region" description="Basic residues" evidence="7">
    <location>
        <begin position="583"/>
        <end position="593"/>
    </location>
</feature>
<feature type="compositionally biased region" description="Low complexity" evidence="7">
    <location>
        <begin position="929"/>
        <end position="958"/>
    </location>
</feature>
<dbReference type="Pfam" id="PF00320">
    <property type="entry name" value="GATA"/>
    <property type="match status" value="1"/>
</dbReference>
<dbReference type="OrthoDB" id="2162994at2759"/>
<dbReference type="PANTHER" id="PTHR47172">
    <property type="entry name" value="OS01G0976800 PROTEIN"/>
    <property type="match status" value="1"/>
</dbReference>
<keyword evidence="5" id="KW-0804">Transcription</keyword>
<dbReference type="GO" id="GO:0043565">
    <property type="term" value="F:sequence-specific DNA binding"/>
    <property type="evidence" value="ECO:0007669"/>
    <property type="project" value="InterPro"/>
</dbReference>
<dbReference type="PROSITE" id="PS50114">
    <property type="entry name" value="GATA_ZN_FINGER_2"/>
    <property type="match status" value="1"/>
</dbReference>
<feature type="compositionally biased region" description="Polar residues" evidence="7">
    <location>
        <begin position="495"/>
        <end position="506"/>
    </location>
</feature>
<feature type="compositionally biased region" description="Polar residues" evidence="7">
    <location>
        <begin position="856"/>
        <end position="875"/>
    </location>
</feature>
<dbReference type="PANTHER" id="PTHR47172:SF24">
    <property type="entry name" value="GATA ZINC FINGER DOMAIN-CONTAINING PROTEIN 14-RELATED"/>
    <property type="match status" value="1"/>
</dbReference>
<dbReference type="GO" id="GO:0008270">
    <property type="term" value="F:zinc ion binding"/>
    <property type="evidence" value="ECO:0007669"/>
    <property type="project" value="UniProtKB-KW"/>
</dbReference>
<feature type="compositionally biased region" description="Low complexity" evidence="7">
    <location>
        <begin position="36"/>
        <end position="45"/>
    </location>
</feature>
<feature type="compositionally biased region" description="Polar residues" evidence="7">
    <location>
        <begin position="13"/>
        <end position="35"/>
    </location>
</feature>
<comment type="caution">
    <text evidence="9">The sequence shown here is derived from an EMBL/GenBank/DDBJ whole genome shotgun (WGS) entry which is preliminary data.</text>
</comment>
<evidence type="ECO:0000256" key="4">
    <source>
        <dbReference type="ARBA" id="ARBA00023015"/>
    </source>
</evidence>